<sequence>MAGTDVNQVAISSLNHIKGQDKVIDVLRVNIDAYFNSRQNGTCASFGPALLVGPSGTGKSLVAKAVHSELANLDLIEANSEMLTVGEITAMLIQATDETTIFLDEAQSLDTKVQHILLTALSEKKLFTPKKNNKGGYAIPLANFTLILASTHEYLLQDALRNRMRIYARFDYYSNDDLIGIVKQRADSLGWDYESEDVLRIIAKRSKQTPRIALNRNLQMAWNVCSSENRALITLSDTLRAFQLLDIDELGLDALERSYLQELSKNESVRLNVVASKIGLPRQTVANVIEPYLLRQELIEKIGSERVITDKGKAHIEHFFRSNCLIDGDLMTNE</sequence>
<dbReference type="SUPFAM" id="SSF46785">
    <property type="entry name" value="Winged helix' DNA-binding domain"/>
    <property type="match status" value="1"/>
</dbReference>
<dbReference type="SMART" id="SM00382">
    <property type="entry name" value="AAA"/>
    <property type="match status" value="1"/>
</dbReference>
<dbReference type="RefSeq" id="WP_146682980.1">
    <property type="nucleotide sequence ID" value="NZ_CP019646.1"/>
</dbReference>
<evidence type="ECO:0000259" key="9">
    <source>
        <dbReference type="SMART" id="SM00382"/>
    </source>
</evidence>
<dbReference type="Gene3D" id="1.10.10.10">
    <property type="entry name" value="Winged helix-like DNA-binding domain superfamily/Winged helix DNA-binding domain"/>
    <property type="match status" value="1"/>
</dbReference>
<dbReference type="AlphaFoldDB" id="A0A1Q2MDX8"/>
<name>A0A1Q2MDX8_9BACT</name>
<dbReference type="InterPro" id="IPR041445">
    <property type="entry name" value="AAA_lid_4"/>
</dbReference>
<keyword evidence="4 10" id="KW-0378">Hydrolase</keyword>
<evidence type="ECO:0000313" key="11">
    <source>
        <dbReference type="Proteomes" id="UP000188181"/>
    </source>
</evidence>
<organism evidence="10 11">
    <name type="scientific">Limihaloglobus sulfuriphilus</name>
    <dbReference type="NCBI Taxonomy" id="1851148"/>
    <lineage>
        <taxon>Bacteria</taxon>
        <taxon>Pseudomonadati</taxon>
        <taxon>Planctomycetota</taxon>
        <taxon>Phycisphaerae</taxon>
        <taxon>Sedimentisphaerales</taxon>
        <taxon>Sedimentisphaeraceae</taxon>
        <taxon>Limihaloglobus</taxon>
    </lineage>
</organism>
<gene>
    <name evidence="10" type="primary">ruvB_2</name>
    <name evidence="10" type="ORF">SMSP2_01099</name>
</gene>
<dbReference type="InterPro" id="IPR027417">
    <property type="entry name" value="P-loop_NTPase"/>
</dbReference>
<dbReference type="GO" id="GO:0006281">
    <property type="term" value="P:DNA repair"/>
    <property type="evidence" value="ECO:0007669"/>
    <property type="project" value="UniProtKB-KW"/>
</dbReference>
<dbReference type="Pfam" id="PF17864">
    <property type="entry name" value="AAA_lid_4"/>
    <property type="match status" value="1"/>
</dbReference>
<evidence type="ECO:0000256" key="3">
    <source>
        <dbReference type="ARBA" id="ARBA00022763"/>
    </source>
</evidence>
<dbReference type="SUPFAM" id="SSF52540">
    <property type="entry name" value="P-loop containing nucleoside triphosphate hydrolases"/>
    <property type="match status" value="1"/>
</dbReference>
<dbReference type="KEGG" id="pbas:SMSP2_01099"/>
<dbReference type="EMBL" id="CP019646">
    <property type="protein sequence ID" value="AQQ70738.1"/>
    <property type="molecule type" value="Genomic_DNA"/>
</dbReference>
<proteinExistence type="predicted"/>
<dbReference type="CDD" id="cd00009">
    <property type="entry name" value="AAA"/>
    <property type="match status" value="1"/>
</dbReference>
<reference evidence="11" key="1">
    <citation type="submission" date="2017-02" db="EMBL/GenBank/DDBJ databases">
        <title>Comparative genomics and description of representatives of a novel lineage of planctomycetes thriving in anoxic sediments.</title>
        <authorList>
            <person name="Spring S."/>
            <person name="Bunk B."/>
            <person name="Sproer C."/>
        </authorList>
    </citation>
    <scope>NUCLEOTIDE SEQUENCE [LARGE SCALE GENOMIC DNA]</scope>
    <source>
        <strain evidence="11">SM-Chi-D1</strain>
    </source>
</reference>
<evidence type="ECO:0000256" key="1">
    <source>
        <dbReference type="ARBA" id="ARBA00022490"/>
    </source>
</evidence>
<dbReference type="EC" id="3.6.4.12" evidence="10"/>
<dbReference type="GO" id="GO:0003677">
    <property type="term" value="F:DNA binding"/>
    <property type="evidence" value="ECO:0007669"/>
    <property type="project" value="UniProtKB-KW"/>
</dbReference>
<dbReference type="Pfam" id="PF05491">
    <property type="entry name" value="WHD_RuvB"/>
    <property type="match status" value="1"/>
</dbReference>
<dbReference type="InterPro" id="IPR008823">
    <property type="entry name" value="RuvB_wg_C"/>
</dbReference>
<dbReference type="InterPro" id="IPR003593">
    <property type="entry name" value="AAA+_ATPase"/>
</dbReference>
<dbReference type="Proteomes" id="UP000188181">
    <property type="component" value="Chromosome"/>
</dbReference>
<dbReference type="GO" id="GO:0016787">
    <property type="term" value="F:hydrolase activity"/>
    <property type="evidence" value="ECO:0007669"/>
    <property type="project" value="UniProtKB-KW"/>
</dbReference>
<keyword evidence="6" id="KW-0238">DNA-binding</keyword>
<keyword evidence="7" id="KW-0233">DNA recombination</keyword>
<dbReference type="GO" id="GO:0006310">
    <property type="term" value="P:DNA recombination"/>
    <property type="evidence" value="ECO:0007669"/>
    <property type="project" value="UniProtKB-KW"/>
</dbReference>
<dbReference type="InterPro" id="IPR008824">
    <property type="entry name" value="RuvB-like_N"/>
</dbReference>
<dbReference type="InterPro" id="IPR036388">
    <property type="entry name" value="WH-like_DNA-bd_sf"/>
</dbReference>
<evidence type="ECO:0000313" key="10">
    <source>
        <dbReference type="EMBL" id="AQQ70738.1"/>
    </source>
</evidence>
<dbReference type="GO" id="GO:0005524">
    <property type="term" value="F:ATP binding"/>
    <property type="evidence" value="ECO:0007669"/>
    <property type="project" value="UniProtKB-KW"/>
</dbReference>
<dbReference type="InterPro" id="IPR036390">
    <property type="entry name" value="WH_DNA-bd_sf"/>
</dbReference>
<dbReference type="GO" id="GO:0009378">
    <property type="term" value="F:four-way junction helicase activity"/>
    <property type="evidence" value="ECO:0007669"/>
    <property type="project" value="InterPro"/>
</dbReference>
<dbReference type="Pfam" id="PF05496">
    <property type="entry name" value="RuvB_N"/>
    <property type="match status" value="1"/>
</dbReference>
<dbReference type="Gene3D" id="3.40.50.300">
    <property type="entry name" value="P-loop containing nucleotide triphosphate hydrolases"/>
    <property type="match status" value="1"/>
</dbReference>
<dbReference type="InterPro" id="IPR004605">
    <property type="entry name" value="DNA_helicase_Holl-junc_RuvB"/>
</dbReference>
<evidence type="ECO:0000256" key="7">
    <source>
        <dbReference type="ARBA" id="ARBA00023172"/>
    </source>
</evidence>
<evidence type="ECO:0000256" key="4">
    <source>
        <dbReference type="ARBA" id="ARBA00022801"/>
    </source>
</evidence>
<protein>
    <submittedName>
        <fullName evidence="10">Holliday junction ATP-dependent DNA helicase RuvB</fullName>
        <ecNumber evidence="10">3.6.4.12</ecNumber>
    </submittedName>
</protein>
<keyword evidence="11" id="KW-1185">Reference proteome</keyword>
<dbReference type="PANTHER" id="PTHR42848:SF1">
    <property type="entry name" value="HOLLIDAY JUNCTION BRANCH MIGRATION COMPLEX SUBUNIT RUVB"/>
    <property type="match status" value="1"/>
</dbReference>
<keyword evidence="1" id="KW-0963">Cytoplasm</keyword>
<keyword evidence="10" id="KW-0347">Helicase</keyword>
<dbReference type="Gene3D" id="1.10.8.60">
    <property type="match status" value="1"/>
</dbReference>
<keyword evidence="5" id="KW-0067">ATP-binding</keyword>
<accession>A0A1Q2MDX8</accession>
<evidence type="ECO:0000256" key="6">
    <source>
        <dbReference type="ARBA" id="ARBA00023125"/>
    </source>
</evidence>
<dbReference type="OrthoDB" id="240711at2"/>
<keyword evidence="8" id="KW-0234">DNA repair</keyword>
<dbReference type="STRING" id="1851148.SMSP2_01099"/>
<feature type="domain" description="AAA+ ATPase" evidence="9">
    <location>
        <begin position="45"/>
        <end position="176"/>
    </location>
</feature>
<keyword evidence="2" id="KW-0547">Nucleotide-binding</keyword>
<evidence type="ECO:0000256" key="2">
    <source>
        <dbReference type="ARBA" id="ARBA00022741"/>
    </source>
</evidence>
<evidence type="ECO:0000256" key="5">
    <source>
        <dbReference type="ARBA" id="ARBA00022840"/>
    </source>
</evidence>
<keyword evidence="3" id="KW-0227">DNA damage</keyword>
<evidence type="ECO:0000256" key="8">
    <source>
        <dbReference type="ARBA" id="ARBA00023204"/>
    </source>
</evidence>
<dbReference type="PANTHER" id="PTHR42848">
    <property type="match status" value="1"/>
</dbReference>